<gene>
    <name evidence="1" type="ORF">SAMN02745165_01907</name>
</gene>
<dbReference type="RefSeq" id="WP_072908232.1">
    <property type="nucleotide sequence ID" value="NZ_FQZT01000005.1"/>
</dbReference>
<name>A0A1M6HPG2_MALRU</name>
<dbReference type="Proteomes" id="UP000184171">
    <property type="component" value="Unassembled WGS sequence"/>
</dbReference>
<evidence type="ECO:0000313" key="2">
    <source>
        <dbReference type="Proteomes" id="UP000184171"/>
    </source>
</evidence>
<dbReference type="Pfam" id="PF06763">
    <property type="entry name" value="Minor_tail_Z"/>
    <property type="match status" value="1"/>
</dbReference>
<accession>A0A1M6HPG2</accession>
<proteinExistence type="predicted"/>
<organism evidence="1 2">
    <name type="scientific">Malonomonas rubra DSM 5091</name>
    <dbReference type="NCBI Taxonomy" id="1122189"/>
    <lineage>
        <taxon>Bacteria</taxon>
        <taxon>Pseudomonadati</taxon>
        <taxon>Thermodesulfobacteriota</taxon>
        <taxon>Desulfuromonadia</taxon>
        <taxon>Desulfuromonadales</taxon>
        <taxon>Geopsychrobacteraceae</taxon>
        <taxon>Malonomonas</taxon>
    </lineage>
</organism>
<reference evidence="1 2" key="1">
    <citation type="submission" date="2016-11" db="EMBL/GenBank/DDBJ databases">
        <authorList>
            <person name="Jaros S."/>
            <person name="Januszkiewicz K."/>
            <person name="Wedrychowicz H."/>
        </authorList>
    </citation>
    <scope>NUCLEOTIDE SEQUENCE [LARGE SCALE GENOMIC DNA]</scope>
    <source>
        <strain evidence="1 2">DSM 5091</strain>
    </source>
</reference>
<dbReference type="InterPro" id="IPR010633">
    <property type="entry name" value="Phage_lambda_GpZ"/>
</dbReference>
<protein>
    <submittedName>
        <fullName evidence="1">Prophage minor tail protein Z (GPZ)</fullName>
    </submittedName>
</protein>
<dbReference type="AlphaFoldDB" id="A0A1M6HPG2"/>
<evidence type="ECO:0000313" key="1">
    <source>
        <dbReference type="EMBL" id="SHJ24060.1"/>
    </source>
</evidence>
<dbReference type="STRING" id="1122189.SAMN02745165_01907"/>
<sequence>MDLSIKLEGFDRAMMLFDSKKVIKASSHAINDVASRARTAADKQIRSKFALKAGFTKQKVRVSSRANRSALRAILTAQSTPISLKHFPTKQIIDRRGGVTVRSGSRRFDEYRKSSKGARGLSARITQKGGYRPIKHGFSLRHSRGGVSYWRRTGPGRWGTMEGAEMLRVITVASMFKQAAVKESVRRAIRENWPKRFKYRLSKELSRR</sequence>
<keyword evidence="2" id="KW-1185">Reference proteome</keyword>
<dbReference type="EMBL" id="FQZT01000005">
    <property type="protein sequence ID" value="SHJ24060.1"/>
    <property type="molecule type" value="Genomic_DNA"/>
</dbReference>